<organism evidence="2 3">
    <name type="scientific">Jimgerdemannia flammicorona</name>
    <dbReference type="NCBI Taxonomy" id="994334"/>
    <lineage>
        <taxon>Eukaryota</taxon>
        <taxon>Fungi</taxon>
        <taxon>Fungi incertae sedis</taxon>
        <taxon>Mucoromycota</taxon>
        <taxon>Mucoromycotina</taxon>
        <taxon>Endogonomycetes</taxon>
        <taxon>Endogonales</taxon>
        <taxon>Endogonaceae</taxon>
        <taxon>Jimgerdemannia</taxon>
    </lineage>
</organism>
<comment type="caution">
    <text evidence="2">The sequence shown here is derived from an EMBL/GenBank/DDBJ whole genome shotgun (WGS) entry which is preliminary data.</text>
</comment>
<keyword evidence="3" id="KW-1185">Reference proteome</keyword>
<feature type="compositionally biased region" description="Basic and acidic residues" evidence="1">
    <location>
        <begin position="239"/>
        <end position="249"/>
    </location>
</feature>
<sequence length="255" mass="27783">AKPIRRRTEPNILLATSFNGAEHPPRHTSQRSRTTLSLHPSILPATSINGTEHSSRHIRQRSRTSFPPHPSTEPNILPATSINGAEHSSRHIHQRSRTFFPPHPSTEPNILPATSTNDHVESLVTLSTPITIVDATTAVSTVASSNATTSISPKPPRAVPEAKHGLVLAVDAVIIWFSFVLPPNVRKSSAMELRRESPRVKEGNEVELHLGAAVEKSDDVCPIIDGGRTGVERGGNARRFSDSYDDENRQGQAKN</sequence>
<evidence type="ECO:0000313" key="2">
    <source>
        <dbReference type="EMBL" id="RUP43696.1"/>
    </source>
</evidence>
<feature type="compositionally biased region" description="Polar residues" evidence="1">
    <location>
        <begin position="72"/>
        <end position="83"/>
    </location>
</feature>
<protein>
    <submittedName>
        <fullName evidence="2">Uncharacterized protein</fullName>
    </submittedName>
</protein>
<proteinExistence type="predicted"/>
<reference evidence="2 3" key="1">
    <citation type="journal article" date="2018" name="New Phytol.">
        <title>Phylogenomics of Endogonaceae and evolution of mycorrhizas within Mucoromycota.</title>
        <authorList>
            <person name="Chang Y."/>
            <person name="Desiro A."/>
            <person name="Na H."/>
            <person name="Sandor L."/>
            <person name="Lipzen A."/>
            <person name="Clum A."/>
            <person name="Barry K."/>
            <person name="Grigoriev I.V."/>
            <person name="Martin F.M."/>
            <person name="Stajich J.E."/>
            <person name="Smith M.E."/>
            <person name="Bonito G."/>
            <person name="Spatafora J.W."/>
        </authorList>
    </citation>
    <scope>NUCLEOTIDE SEQUENCE [LARGE SCALE GENOMIC DNA]</scope>
    <source>
        <strain evidence="2 3">GMNB39</strain>
    </source>
</reference>
<dbReference type="Proteomes" id="UP000268093">
    <property type="component" value="Unassembled WGS sequence"/>
</dbReference>
<feature type="compositionally biased region" description="Polar residues" evidence="1">
    <location>
        <begin position="31"/>
        <end position="52"/>
    </location>
</feature>
<feature type="region of interest" description="Disordered" evidence="1">
    <location>
        <begin position="1"/>
        <end position="108"/>
    </location>
</feature>
<dbReference type="EMBL" id="RBNI01010471">
    <property type="protein sequence ID" value="RUP43696.1"/>
    <property type="molecule type" value="Genomic_DNA"/>
</dbReference>
<accession>A0A433CYN3</accession>
<evidence type="ECO:0000256" key="1">
    <source>
        <dbReference type="SAM" id="MobiDB-lite"/>
    </source>
</evidence>
<dbReference type="AlphaFoldDB" id="A0A433CYN3"/>
<feature type="non-terminal residue" evidence="2">
    <location>
        <position position="1"/>
    </location>
</feature>
<gene>
    <name evidence="2" type="ORF">BC936DRAFT_136844</name>
</gene>
<evidence type="ECO:0000313" key="3">
    <source>
        <dbReference type="Proteomes" id="UP000268093"/>
    </source>
</evidence>
<name>A0A433CYN3_9FUNG</name>
<feature type="region of interest" description="Disordered" evidence="1">
    <location>
        <begin position="226"/>
        <end position="255"/>
    </location>
</feature>